<comment type="caution">
    <text evidence="2">The sequence shown here is derived from an EMBL/GenBank/DDBJ whole genome shotgun (WGS) entry which is preliminary data.</text>
</comment>
<dbReference type="Proteomes" id="UP000479710">
    <property type="component" value="Unassembled WGS sequence"/>
</dbReference>
<protein>
    <submittedName>
        <fullName evidence="2">Uncharacterized protein</fullName>
    </submittedName>
</protein>
<sequence>MTGGPEPPAQHQGVDLASSLLVIWRQAPAVVDGSGGGSAKHANSRGGERAADGLGLLVTADLLEEHGRWPRPRRLRPRRWPATPHIAEEEGGSLWVEIQRPSSSVAIVLTPAAAASSSAGRRRRLDLATPKRNRVERGRSRGRPGGARDTRSATVTSSPCISSTDQAGPLPGSARARHCPSPSSTWISPRETAASLRLDLLALCRRVPSPGLASNALSRPPWLSRAQFGVVV</sequence>
<keyword evidence="3" id="KW-1185">Reference proteome</keyword>
<organism evidence="2 3">
    <name type="scientific">Oryza meyeriana var. granulata</name>
    <dbReference type="NCBI Taxonomy" id="110450"/>
    <lineage>
        <taxon>Eukaryota</taxon>
        <taxon>Viridiplantae</taxon>
        <taxon>Streptophyta</taxon>
        <taxon>Embryophyta</taxon>
        <taxon>Tracheophyta</taxon>
        <taxon>Spermatophyta</taxon>
        <taxon>Magnoliopsida</taxon>
        <taxon>Liliopsida</taxon>
        <taxon>Poales</taxon>
        <taxon>Poaceae</taxon>
        <taxon>BOP clade</taxon>
        <taxon>Oryzoideae</taxon>
        <taxon>Oryzeae</taxon>
        <taxon>Oryzinae</taxon>
        <taxon>Oryza</taxon>
        <taxon>Oryza meyeriana</taxon>
    </lineage>
</organism>
<evidence type="ECO:0000313" key="3">
    <source>
        <dbReference type="Proteomes" id="UP000479710"/>
    </source>
</evidence>
<dbReference type="EMBL" id="SPHZ02000008">
    <property type="protein sequence ID" value="KAF0904566.1"/>
    <property type="molecule type" value="Genomic_DNA"/>
</dbReference>
<feature type="region of interest" description="Disordered" evidence="1">
    <location>
        <begin position="118"/>
        <end position="187"/>
    </location>
</feature>
<reference evidence="2 3" key="1">
    <citation type="submission" date="2019-11" db="EMBL/GenBank/DDBJ databases">
        <title>Whole genome sequence of Oryza granulata.</title>
        <authorList>
            <person name="Li W."/>
        </authorList>
    </citation>
    <scope>NUCLEOTIDE SEQUENCE [LARGE SCALE GENOMIC DNA]</scope>
    <source>
        <strain evidence="3">cv. Menghai</strain>
        <tissue evidence="2">Leaf</tissue>
    </source>
</reference>
<gene>
    <name evidence="2" type="ORF">E2562_035460</name>
</gene>
<evidence type="ECO:0000256" key="1">
    <source>
        <dbReference type="SAM" id="MobiDB-lite"/>
    </source>
</evidence>
<feature type="compositionally biased region" description="Polar residues" evidence="1">
    <location>
        <begin position="152"/>
        <end position="166"/>
    </location>
</feature>
<proteinExistence type="predicted"/>
<dbReference type="AlphaFoldDB" id="A0A6G1CWL2"/>
<name>A0A6G1CWL2_9ORYZ</name>
<accession>A0A6G1CWL2</accession>
<evidence type="ECO:0000313" key="2">
    <source>
        <dbReference type="EMBL" id="KAF0904566.1"/>
    </source>
</evidence>